<dbReference type="EMBL" id="LKAM01000020">
    <property type="protein sequence ID" value="KUM45377.1"/>
    <property type="molecule type" value="Genomic_DNA"/>
</dbReference>
<evidence type="ECO:0000313" key="1">
    <source>
        <dbReference type="EMBL" id="KUM45377.1"/>
    </source>
</evidence>
<accession>A0A101LU28</accession>
<proteinExistence type="predicted"/>
<name>A0A101LU28_PICGL</name>
<sequence>MNGLCYDLLLPTFLFTFTTDSRNLVIARASTRWMTSSYLVQHLDLSSTLPICFTLF</sequence>
<protein>
    <submittedName>
        <fullName evidence="1">Uncharacterized protein</fullName>
    </submittedName>
</protein>
<organism evidence="1">
    <name type="scientific">Picea glauca</name>
    <name type="common">White spruce</name>
    <name type="synonym">Pinus glauca</name>
    <dbReference type="NCBI Taxonomy" id="3330"/>
    <lineage>
        <taxon>Eukaryota</taxon>
        <taxon>Viridiplantae</taxon>
        <taxon>Streptophyta</taxon>
        <taxon>Embryophyta</taxon>
        <taxon>Tracheophyta</taxon>
        <taxon>Spermatophyta</taxon>
        <taxon>Pinopsida</taxon>
        <taxon>Pinidae</taxon>
        <taxon>Conifers I</taxon>
        <taxon>Pinales</taxon>
        <taxon>Pinaceae</taxon>
        <taxon>Picea</taxon>
    </lineage>
</organism>
<comment type="caution">
    <text evidence="1">The sequence shown here is derived from an EMBL/GenBank/DDBJ whole genome shotgun (WGS) entry which is preliminary data.</text>
</comment>
<geneLocation type="mitochondrion" evidence="1"/>
<dbReference type="AlphaFoldDB" id="A0A101LU28"/>
<keyword evidence="1" id="KW-0496">Mitochondrion</keyword>
<gene>
    <name evidence="1" type="ORF">ABT39_MTgene3450</name>
</gene>
<reference evidence="1" key="1">
    <citation type="journal article" date="2015" name="Genome Biol. Evol.">
        <title>Organellar Genomes of White Spruce (Picea glauca): Assembly and Annotation.</title>
        <authorList>
            <person name="Jackman S.D."/>
            <person name="Warren R.L."/>
            <person name="Gibb E.A."/>
            <person name="Vandervalk B.P."/>
            <person name="Mohamadi H."/>
            <person name="Chu J."/>
            <person name="Raymond A."/>
            <person name="Pleasance S."/>
            <person name="Coope R."/>
            <person name="Wildung M.R."/>
            <person name="Ritland C.E."/>
            <person name="Bousquet J."/>
            <person name="Jones S.J."/>
            <person name="Bohlmann J."/>
            <person name="Birol I."/>
        </authorList>
    </citation>
    <scope>NUCLEOTIDE SEQUENCE [LARGE SCALE GENOMIC DNA]</scope>
    <source>
        <tissue evidence="1">Flushing bud</tissue>
    </source>
</reference>